<evidence type="ECO:0000256" key="5">
    <source>
        <dbReference type="ARBA" id="ARBA00022694"/>
    </source>
</evidence>
<dbReference type="NCBIfam" id="TIGR00150">
    <property type="entry name" value="T6A_YjeE"/>
    <property type="match status" value="1"/>
</dbReference>
<evidence type="ECO:0000256" key="3">
    <source>
        <dbReference type="ARBA" id="ARBA00019010"/>
    </source>
</evidence>
<keyword evidence="7" id="KW-0547">Nucleotide-binding</keyword>
<evidence type="ECO:0000256" key="9">
    <source>
        <dbReference type="ARBA" id="ARBA00022842"/>
    </source>
</evidence>
<dbReference type="STRING" id="1166018.FAES_3099"/>
<keyword evidence="6" id="KW-0479">Metal-binding</keyword>
<evidence type="ECO:0000256" key="8">
    <source>
        <dbReference type="ARBA" id="ARBA00022840"/>
    </source>
</evidence>
<name>I0KAF5_9BACT</name>
<dbReference type="InterPro" id="IPR027417">
    <property type="entry name" value="P-loop_NTPase"/>
</dbReference>
<proteinExistence type="inferred from homology"/>
<comment type="similarity">
    <text evidence="2">Belongs to the TsaE family.</text>
</comment>
<evidence type="ECO:0000313" key="12">
    <source>
        <dbReference type="Proteomes" id="UP000011058"/>
    </source>
</evidence>
<dbReference type="SUPFAM" id="SSF52540">
    <property type="entry name" value="P-loop containing nucleoside triphosphate hydrolases"/>
    <property type="match status" value="1"/>
</dbReference>
<evidence type="ECO:0000256" key="7">
    <source>
        <dbReference type="ARBA" id="ARBA00022741"/>
    </source>
</evidence>
<evidence type="ECO:0000256" key="4">
    <source>
        <dbReference type="ARBA" id="ARBA00022490"/>
    </source>
</evidence>
<gene>
    <name evidence="11" type="ORF">FAES_3099</name>
</gene>
<dbReference type="GO" id="GO:0046872">
    <property type="term" value="F:metal ion binding"/>
    <property type="evidence" value="ECO:0007669"/>
    <property type="project" value="UniProtKB-KW"/>
</dbReference>
<dbReference type="AlphaFoldDB" id="I0KAF5"/>
<dbReference type="GO" id="GO:0005524">
    <property type="term" value="F:ATP binding"/>
    <property type="evidence" value="ECO:0007669"/>
    <property type="project" value="UniProtKB-KW"/>
</dbReference>
<protein>
    <recommendedName>
        <fullName evidence="3">tRNA threonylcarbamoyladenosine biosynthesis protein TsaE</fullName>
    </recommendedName>
    <alternativeName>
        <fullName evidence="10">t(6)A37 threonylcarbamoyladenosine biosynthesis protein TsaE</fullName>
    </alternativeName>
</protein>
<dbReference type="GO" id="GO:0002949">
    <property type="term" value="P:tRNA threonylcarbamoyladenosine modification"/>
    <property type="evidence" value="ECO:0007669"/>
    <property type="project" value="InterPro"/>
</dbReference>
<keyword evidence="8 11" id="KW-0067">ATP-binding</keyword>
<comment type="subcellular location">
    <subcellularLocation>
        <location evidence="1">Cytoplasm</location>
    </subcellularLocation>
</comment>
<evidence type="ECO:0000256" key="10">
    <source>
        <dbReference type="ARBA" id="ARBA00032441"/>
    </source>
</evidence>
<evidence type="ECO:0000256" key="1">
    <source>
        <dbReference type="ARBA" id="ARBA00004496"/>
    </source>
</evidence>
<dbReference type="PANTHER" id="PTHR33540">
    <property type="entry name" value="TRNA THREONYLCARBAMOYLADENOSINE BIOSYNTHESIS PROTEIN TSAE"/>
    <property type="match status" value="1"/>
</dbReference>
<keyword evidence="12" id="KW-1185">Reference proteome</keyword>
<reference evidence="11 12" key="1">
    <citation type="journal article" date="2012" name="J. Bacteriol.">
        <title>Genome Sequence of Fibrella aestuarina BUZ 2T, a Filamentous Marine Bacterium.</title>
        <authorList>
            <person name="Filippini M."/>
            <person name="Qi W."/>
            <person name="Blom J."/>
            <person name="Goesmann A."/>
            <person name="Smits T.H."/>
            <person name="Bagheri H.C."/>
        </authorList>
    </citation>
    <scope>NUCLEOTIDE SEQUENCE [LARGE SCALE GENOMIC DNA]</scope>
    <source>
        <strain evidence="12">BUZ 2T</strain>
    </source>
</reference>
<dbReference type="HOGENOM" id="CLU_087829_5_0_10"/>
<sequence length="162" mass="18238">MPFVSTPPNGGVFCIFVYTFCLMTQTFTQLDELDTVAQQLVAEADNLHVWLFEGEMGVGKTTLIKALCRAVGVVSVVQSPTFGLVNEYSTQTGDSVYHFDCYRLRNEAEALDIGLDEYLDSGAYCFIEWPERIESLWPPTYYLIQLTADPNGVRTVETKRVQ</sequence>
<dbReference type="eggNOG" id="COG0802">
    <property type="taxonomic scope" value="Bacteria"/>
</dbReference>
<dbReference type="Pfam" id="PF02367">
    <property type="entry name" value="TsaE"/>
    <property type="match status" value="1"/>
</dbReference>
<evidence type="ECO:0000313" key="11">
    <source>
        <dbReference type="EMBL" id="CCH01108.1"/>
    </source>
</evidence>
<dbReference type="KEGG" id="fae:FAES_3099"/>
<dbReference type="InterPro" id="IPR003442">
    <property type="entry name" value="T6A_TsaE"/>
</dbReference>
<dbReference type="GO" id="GO:0005737">
    <property type="term" value="C:cytoplasm"/>
    <property type="evidence" value="ECO:0007669"/>
    <property type="project" value="UniProtKB-SubCell"/>
</dbReference>
<dbReference type="PATRIC" id="fig|1166018.3.peg.4869"/>
<dbReference type="Gene3D" id="3.40.50.300">
    <property type="entry name" value="P-loop containing nucleotide triphosphate hydrolases"/>
    <property type="match status" value="1"/>
</dbReference>
<dbReference type="EMBL" id="HE796683">
    <property type="protein sequence ID" value="CCH01108.1"/>
    <property type="molecule type" value="Genomic_DNA"/>
</dbReference>
<dbReference type="PANTHER" id="PTHR33540:SF2">
    <property type="entry name" value="TRNA THREONYLCARBAMOYLADENOSINE BIOSYNTHESIS PROTEIN TSAE"/>
    <property type="match status" value="1"/>
</dbReference>
<keyword evidence="4" id="KW-0963">Cytoplasm</keyword>
<dbReference type="Proteomes" id="UP000011058">
    <property type="component" value="Chromosome"/>
</dbReference>
<keyword evidence="9" id="KW-0460">Magnesium</keyword>
<keyword evidence="5" id="KW-0819">tRNA processing</keyword>
<accession>I0KAF5</accession>
<evidence type="ECO:0000256" key="2">
    <source>
        <dbReference type="ARBA" id="ARBA00007599"/>
    </source>
</evidence>
<organism evidence="11 12">
    <name type="scientific">Fibrella aestuarina BUZ 2</name>
    <dbReference type="NCBI Taxonomy" id="1166018"/>
    <lineage>
        <taxon>Bacteria</taxon>
        <taxon>Pseudomonadati</taxon>
        <taxon>Bacteroidota</taxon>
        <taxon>Cytophagia</taxon>
        <taxon>Cytophagales</taxon>
        <taxon>Spirosomataceae</taxon>
        <taxon>Fibrella</taxon>
    </lineage>
</organism>
<evidence type="ECO:0000256" key="6">
    <source>
        <dbReference type="ARBA" id="ARBA00022723"/>
    </source>
</evidence>